<dbReference type="Pfam" id="PF20684">
    <property type="entry name" value="Fung_rhodopsin"/>
    <property type="match status" value="1"/>
</dbReference>
<dbReference type="InterPro" id="IPR052337">
    <property type="entry name" value="SAT4-like"/>
</dbReference>
<evidence type="ECO:0000256" key="2">
    <source>
        <dbReference type="ARBA" id="ARBA00022692"/>
    </source>
</evidence>
<evidence type="ECO:0000256" key="6">
    <source>
        <dbReference type="SAM" id="MobiDB-lite"/>
    </source>
</evidence>
<evidence type="ECO:0000256" key="1">
    <source>
        <dbReference type="ARBA" id="ARBA00004141"/>
    </source>
</evidence>
<dbReference type="AlphaFoldDB" id="A0A6A6SK48"/>
<evidence type="ECO:0000313" key="9">
    <source>
        <dbReference type="EMBL" id="KAF2648255.1"/>
    </source>
</evidence>
<name>A0A6A6SK48_9PLEO</name>
<feature type="compositionally biased region" description="Basic and acidic residues" evidence="6">
    <location>
        <begin position="340"/>
        <end position="349"/>
    </location>
</feature>
<feature type="domain" description="Rhodopsin" evidence="8">
    <location>
        <begin position="39"/>
        <end position="286"/>
    </location>
</feature>
<feature type="transmembrane region" description="Helical" evidence="7">
    <location>
        <begin position="20"/>
        <end position="42"/>
    </location>
</feature>
<proteinExistence type="inferred from homology"/>
<keyword evidence="10" id="KW-1185">Reference proteome</keyword>
<keyword evidence="3 7" id="KW-1133">Transmembrane helix</keyword>
<keyword evidence="4 7" id="KW-0472">Membrane</keyword>
<keyword evidence="2 7" id="KW-0812">Transmembrane</keyword>
<dbReference type="PANTHER" id="PTHR33048:SF92">
    <property type="entry name" value="INTEGRAL MEMBRANE PROTEIN"/>
    <property type="match status" value="1"/>
</dbReference>
<protein>
    <recommendedName>
        <fullName evidence="8">Rhodopsin domain-containing protein</fullName>
    </recommendedName>
</protein>
<feature type="transmembrane region" description="Helical" evidence="7">
    <location>
        <begin position="189"/>
        <end position="215"/>
    </location>
</feature>
<evidence type="ECO:0000313" key="10">
    <source>
        <dbReference type="Proteomes" id="UP000799324"/>
    </source>
</evidence>
<dbReference type="OrthoDB" id="444631at2759"/>
<organism evidence="9 10">
    <name type="scientific">Lophiostoma macrostomum CBS 122681</name>
    <dbReference type="NCBI Taxonomy" id="1314788"/>
    <lineage>
        <taxon>Eukaryota</taxon>
        <taxon>Fungi</taxon>
        <taxon>Dikarya</taxon>
        <taxon>Ascomycota</taxon>
        <taxon>Pezizomycotina</taxon>
        <taxon>Dothideomycetes</taxon>
        <taxon>Pleosporomycetidae</taxon>
        <taxon>Pleosporales</taxon>
        <taxon>Lophiostomataceae</taxon>
        <taxon>Lophiostoma</taxon>
    </lineage>
</organism>
<feature type="transmembrane region" description="Helical" evidence="7">
    <location>
        <begin position="54"/>
        <end position="74"/>
    </location>
</feature>
<feature type="transmembrane region" description="Helical" evidence="7">
    <location>
        <begin position="113"/>
        <end position="134"/>
    </location>
</feature>
<reference evidence="9" key="1">
    <citation type="journal article" date="2020" name="Stud. Mycol.">
        <title>101 Dothideomycetes genomes: a test case for predicting lifestyles and emergence of pathogens.</title>
        <authorList>
            <person name="Haridas S."/>
            <person name="Albert R."/>
            <person name="Binder M."/>
            <person name="Bloem J."/>
            <person name="Labutti K."/>
            <person name="Salamov A."/>
            <person name="Andreopoulos B."/>
            <person name="Baker S."/>
            <person name="Barry K."/>
            <person name="Bills G."/>
            <person name="Bluhm B."/>
            <person name="Cannon C."/>
            <person name="Castanera R."/>
            <person name="Culley D."/>
            <person name="Daum C."/>
            <person name="Ezra D."/>
            <person name="Gonzalez J."/>
            <person name="Henrissat B."/>
            <person name="Kuo A."/>
            <person name="Liang C."/>
            <person name="Lipzen A."/>
            <person name="Lutzoni F."/>
            <person name="Magnuson J."/>
            <person name="Mondo S."/>
            <person name="Nolan M."/>
            <person name="Ohm R."/>
            <person name="Pangilinan J."/>
            <person name="Park H.-J."/>
            <person name="Ramirez L."/>
            <person name="Alfaro M."/>
            <person name="Sun H."/>
            <person name="Tritt A."/>
            <person name="Yoshinaga Y."/>
            <person name="Zwiers L.-H."/>
            <person name="Turgeon B."/>
            <person name="Goodwin S."/>
            <person name="Spatafora J."/>
            <person name="Crous P."/>
            <person name="Grigoriev I."/>
        </authorList>
    </citation>
    <scope>NUCLEOTIDE SEQUENCE</scope>
    <source>
        <strain evidence="9">CBS 122681</strain>
    </source>
</reference>
<sequence>MEHDQALWLIDHASQVDKLTFKVLVILLSCLAVLASACRLFFRFRNDRTLHKDDHLVFLATVCLVAETCCVYYSSDVLYIVTASVGENQDTIKTAAKDEISRAQHFSLAWFKAYYTLSWLTIWIVKFSFLALFCRMVRKLKKSLTVYYWTTTISTGVTGIVVLVVESFLCNQPTLAAGGKCLIHDRYMIFVGKDIVCTILDIVTDLMIISIPICILRMSQLSFEHKVRIAMVLWLSCVCIVLSILRLAGGIKGAYLNCVWLTFILHCEAAVAVMAGSMPALRALYKSRRQNRRTLIASDSQPDLSSLKSRVMGKIRRAGQSQLAVIPEQQEEGELPVSRVDTERTKERQPISPAPAKSKHTSFLSRLPSLRRISLCPTSTFLHAPACSNNPMIPIMVPPPESNHDEYLPAIPRSQDRIQIHVTCECTVHSEEASLHDMPDFQEIGQREWVWDEERALRGRESREGCSTQINSRIEEERLERIREDPIQTLDPALLGRITSGMHI</sequence>
<dbReference type="PANTHER" id="PTHR33048">
    <property type="entry name" value="PTH11-LIKE INTEGRAL MEMBRANE PROTEIN (AFU_ORTHOLOGUE AFUA_5G11245)"/>
    <property type="match status" value="1"/>
</dbReference>
<dbReference type="Proteomes" id="UP000799324">
    <property type="component" value="Unassembled WGS sequence"/>
</dbReference>
<feature type="region of interest" description="Disordered" evidence="6">
    <location>
        <begin position="329"/>
        <end position="362"/>
    </location>
</feature>
<gene>
    <name evidence="9" type="ORF">K491DRAFT_722719</name>
</gene>
<evidence type="ECO:0000256" key="4">
    <source>
        <dbReference type="ARBA" id="ARBA00023136"/>
    </source>
</evidence>
<dbReference type="InterPro" id="IPR049326">
    <property type="entry name" value="Rhodopsin_dom_fungi"/>
</dbReference>
<evidence type="ECO:0000259" key="8">
    <source>
        <dbReference type="Pfam" id="PF20684"/>
    </source>
</evidence>
<feature type="transmembrane region" description="Helical" evidence="7">
    <location>
        <begin position="146"/>
        <end position="169"/>
    </location>
</feature>
<comment type="subcellular location">
    <subcellularLocation>
        <location evidence="1">Membrane</location>
        <topology evidence="1">Multi-pass membrane protein</topology>
    </subcellularLocation>
</comment>
<accession>A0A6A6SK48</accession>
<comment type="similarity">
    <text evidence="5">Belongs to the SAT4 family.</text>
</comment>
<dbReference type="EMBL" id="MU004548">
    <property type="protein sequence ID" value="KAF2648255.1"/>
    <property type="molecule type" value="Genomic_DNA"/>
</dbReference>
<feature type="transmembrane region" description="Helical" evidence="7">
    <location>
        <begin position="260"/>
        <end position="285"/>
    </location>
</feature>
<feature type="transmembrane region" description="Helical" evidence="7">
    <location>
        <begin position="227"/>
        <end position="248"/>
    </location>
</feature>
<evidence type="ECO:0000256" key="7">
    <source>
        <dbReference type="SAM" id="Phobius"/>
    </source>
</evidence>
<evidence type="ECO:0000256" key="3">
    <source>
        <dbReference type="ARBA" id="ARBA00022989"/>
    </source>
</evidence>
<dbReference type="GO" id="GO:0016020">
    <property type="term" value="C:membrane"/>
    <property type="evidence" value="ECO:0007669"/>
    <property type="project" value="UniProtKB-SubCell"/>
</dbReference>
<evidence type="ECO:0000256" key="5">
    <source>
        <dbReference type="ARBA" id="ARBA00038359"/>
    </source>
</evidence>